<evidence type="ECO:0000256" key="1">
    <source>
        <dbReference type="SAM" id="Phobius"/>
    </source>
</evidence>
<feature type="transmembrane region" description="Helical" evidence="1">
    <location>
        <begin position="20"/>
        <end position="39"/>
    </location>
</feature>
<sequence length="79" mass="8400">MDPSLQSEPRPDTPAAGNALLWLTGTLALFGGFLVAVPGREAAGRTWLWVGLVLLVVGGVTFALALRSRLSYLREHPGD</sequence>
<evidence type="ECO:0000313" key="3">
    <source>
        <dbReference type="Proteomes" id="UP000573599"/>
    </source>
</evidence>
<evidence type="ECO:0000313" key="2">
    <source>
        <dbReference type="EMBL" id="NYG05873.1"/>
    </source>
</evidence>
<reference evidence="2 3" key="1">
    <citation type="submission" date="2020-07" db="EMBL/GenBank/DDBJ databases">
        <title>Sequencing the genomes of 1000 actinobacteria strains.</title>
        <authorList>
            <person name="Klenk H.-P."/>
        </authorList>
    </citation>
    <scope>NUCLEOTIDE SEQUENCE [LARGE SCALE GENOMIC DNA]</scope>
    <source>
        <strain evidence="2 3">DSM 23987</strain>
    </source>
</reference>
<dbReference type="Proteomes" id="UP000573599">
    <property type="component" value="Unassembled WGS sequence"/>
</dbReference>
<protein>
    <submittedName>
        <fullName evidence="2">Uncharacterized protein</fullName>
    </submittedName>
</protein>
<dbReference type="EMBL" id="JACCAB010000001">
    <property type="protein sequence ID" value="NYG05873.1"/>
    <property type="molecule type" value="Genomic_DNA"/>
</dbReference>
<keyword evidence="1" id="KW-1133">Transmembrane helix</keyword>
<feature type="transmembrane region" description="Helical" evidence="1">
    <location>
        <begin position="46"/>
        <end position="66"/>
    </location>
</feature>
<name>A0A852WA13_9MICO</name>
<keyword evidence="1" id="KW-0812">Transmembrane</keyword>
<accession>A0A852WA13</accession>
<dbReference type="AlphaFoldDB" id="A0A852WA13"/>
<gene>
    <name evidence="2" type="ORF">BJ986_000360</name>
</gene>
<proteinExistence type="predicted"/>
<comment type="caution">
    <text evidence="2">The sequence shown here is derived from an EMBL/GenBank/DDBJ whole genome shotgun (WGS) entry which is preliminary data.</text>
</comment>
<keyword evidence="3" id="KW-1185">Reference proteome</keyword>
<keyword evidence="1" id="KW-0472">Membrane</keyword>
<dbReference type="RefSeq" id="WP_179420440.1">
    <property type="nucleotide sequence ID" value="NZ_JACCAB010000001.1"/>
</dbReference>
<organism evidence="2 3">
    <name type="scientific">Pedococcus badiiscoriae</name>
    <dbReference type="NCBI Taxonomy" id="642776"/>
    <lineage>
        <taxon>Bacteria</taxon>
        <taxon>Bacillati</taxon>
        <taxon>Actinomycetota</taxon>
        <taxon>Actinomycetes</taxon>
        <taxon>Micrococcales</taxon>
        <taxon>Intrasporangiaceae</taxon>
        <taxon>Pedococcus</taxon>
    </lineage>
</organism>